<sequence>MEMRIEGKLIEQNLQRVPISSDVVQEHNMHKFGDLAMPSKIRERVQTALDAERDNTFLLKRLFREKDQAKAGSKRITLLPDGHHDDGVLDPGRKDWLPRMPKRLGNKAVEAPEEE</sequence>
<reference evidence="3" key="2">
    <citation type="submission" date="2019-10" db="EMBL/GenBank/DDBJ databases">
        <authorList>
            <consortium name="NCBI Genome Project"/>
        </authorList>
    </citation>
    <scope>NUCLEOTIDE SEQUENCE</scope>
    <source>
        <strain evidence="3">NI907</strain>
    </source>
</reference>
<evidence type="ECO:0000313" key="2">
    <source>
        <dbReference type="Proteomes" id="UP000515153"/>
    </source>
</evidence>
<feature type="region of interest" description="Disordered" evidence="1">
    <location>
        <begin position="77"/>
        <end position="115"/>
    </location>
</feature>
<dbReference type="Proteomes" id="UP000515153">
    <property type="component" value="Unplaced"/>
</dbReference>
<organism evidence="2 3">
    <name type="scientific">Pyricularia grisea</name>
    <name type="common">Crabgrass-specific blast fungus</name>
    <name type="synonym">Magnaporthe grisea</name>
    <dbReference type="NCBI Taxonomy" id="148305"/>
    <lineage>
        <taxon>Eukaryota</taxon>
        <taxon>Fungi</taxon>
        <taxon>Dikarya</taxon>
        <taxon>Ascomycota</taxon>
        <taxon>Pezizomycotina</taxon>
        <taxon>Sordariomycetes</taxon>
        <taxon>Sordariomycetidae</taxon>
        <taxon>Magnaporthales</taxon>
        <taxon>Pyriculariaceae</taxon>
        <taxon>Pyricularia</taxon>
    </lineage>
</organism>
<protein>
    <submittedName>
        <fullName evidence="3">Uncharacterized protein</fullName>
    </submittedName>
</protein>
<feature type="compositionally biased region" description="Basic and acidic residues" evidence="1">
    <location>
        <begin position="81"/>
        <end position="97"/>
    </location>
</feature>
<dbReference type="GeneID" id="41957434"/>
<dbReference type="AlphaFoldDB" id="A0A6P8BI82"/>
<proteinExistence type="predicted"/>
<name>A0A6P8BI82_PYRGI</name>
<dbReference type="RefSeq" id="XP_030986754.1">
    <property type="nucleotide sequence ID" value="XM_031122522.1"/>
</dbReference>
<reference evidence="3" key="3">
    <citation type="submission" date="2025-08" db="UniProtKB">
        <authorList>
            <consortium name="RefSeq"/>
        </authorList>
    </citation>
    <scope>IDENTIFICATION</scope>
    <source>
        <strain evidence="3">NI907</strain>
    </source>
</reference>
<evidence type="ECO:0000313" key="3">
    <source>
        <dbReference type="RefSeq" id="XP_030986754.1"/>
    </source>
</evidence>
<keyword evidence="2" id="KW-1185">Reference proteome</keyword>
<dbReference type="KEGG" id="pgri:PgNI_02456"/>
<reference evidence="3" key="1">
    <citation type="journal article" date="2019" name="Mol. Biol. Evol.">
        <title>Blast fungal genomes show frequent chromosomal changes, gene gains and losses, and effector gene turnover.</title>
        <authorList>
            <person name="Gomez Luciano L.B."/>
            <person name="Jason Tsai I."/>
            <person name="Chuma I."/>
            <person name="Tosa Y."/>
            <person name="Chen Y.H."/>
            <person name="Li J.Y."/>
            <person name="Li M.Y."/>
            <person name="Jade Lu M.Y."/>
            <person name="Nakayashiki H."/>
            <person name="Li W.H."/>
        </authorList>
    </citation>
    <scope>NUCLEOTIDE SEQUENCE</scope>
    <source>
        <strain evidence="3">NI907</strain>
    </source>
</reference>
<evidence type="ECO:0000256" key="1">
    <source>
        <dbReference type="SAM" id="MobiDB-lite"/>
    </source>
</evidence>
<accession>A0A6P8BI82</accession>
<gene>
    <name evidence="3" type="ORF">PgNI_02456</name>
</gene>